<keyword evidence="2 10" id="KW-0812">Transmembrane</keyword>
<dbReference type="AlphaFoldDB" id="A0AAN7DRF2"/>
<gene>
    <name evidence="12" type="ORF">ATC70_013053</name>
</gene>
<dbReference type="GO" id="GO:0005524">
    <property type="term" value="F:ATP binding"/>
    <property type="evidence" value="ECO:0007669"/>
    <property type="project" value="UniProtKB-KW"/>
</dbReference>
<feature type="transmembrane region" description="Helical" evidence="10">
    <location>
        <begin position="777"/>
        <end position="799"/>
    </location>
</feature>
<dbReference type="SUPFAM" id="SSF81665">
    <property type="entry name" value="Calcium ATPase, transmembrane domain M"/>
    <property type="match status" value="1"/>
</dbReference>
<evidence type="ECO:0000256" key="2">
    <source>
        <dbReference type="ARBA" id="ARBA00022692"/>
    </source>
</evidence>
<feature type="compositionally biased region" description="Acidic residues" evidence="9">
    <location>
        <begin position="469"/>
        <end position="479"/>
    </location>
</feature>
<sequence length="1021" mass="113370">MSTSIHIPDPTTKKAVAEEISWHTKTVENVVDQLQTSLTLGLSEDEVMRRQQIYGLNELASDGGATWFKILLRQLVDVMNWIFIALGVVSYVLGDYITGSLLIAVAIVNTYLSFQQEYAAEQTLAALRDLSSPRADVIRGGKEQTIDSKQLVPGDMLLIKEGDSAAADARLVHLSNLEADEALLTGESLPVQKQLIVLEKEDEPLGDRINMIYSSTIISKGRGQAIVTGIGMKTEIGKVASQLSEASNDGDRTRIQKSMNHMYIGLLCVAVISVIVVFASVKFQTIDRDIVMYAVTCALSVLPAGLTTVMTVTLVLGGKEMTKQRAIVRKLKVLETLGSVTHIFSDKTGTLTMAKMVVVRFWTPNEGYFYVTPNGLAPQGDIYQTYDAVDEQVNFEKATLVEKTSLSHDTNRLVECAALCNMSSIRKKEQNQIATATKDEKVAVRHDEHALEKKKSRVSAIELSKHQEEEEDDDTESDDWVASGAPTEVALQVFAHKFGRGKPDLTEQGEWEMIEEYQFDSTIKRMSTVWYNRPLNHTCVFTKGAAERILPLCVNTPNQDAIVQHVEALAAKGLRVMAMAYRENVDASMVHTSHGRELLECDLTFAGLCGILDPPRKESKRAVREAHRAGISVHMLTGDHAITATAIAKELNILNEKTMSPEVLQQLVMTGPQFDALTEDEIDALPHLPFVVARCSPETKVKMILASKRRNNISAMTGDGVNDSPSLRIADVGIAMGKNGSDVAKQASDIILTDDNFATIIRAIAEGRRIYQNMQRFLLYFWIALLGLWLVLMLCLAIRDPNNRSVSPMSTIQMLFLYVAFTPPAGELSIQPASKTVMLEPPRPPKESLFNREIIMDLVVYSLGLSAVCLVAFIIPLYTGGHHGVEGVNCETHFDFATCESFFRGRGLFLAVITCATLVLMIHCRSYRDPEWGLRGLKETLKSKTILYTLLFDIGCLVIFFYVPSVAIKGFYMLWITWEWAIVIAMVVFIILYGEMYKLLKRKYLKPLEAHASSEFIAVDD</sequence>
<evidence type="ECO:0000256" key="4">
    <source>
        <dbReference type="ARBA" id="ARBA00022840"/>
    </source>
</evidence>
<keyword evidence="3" id="KW-0547">Nucleotide-binding</keyword>
<evidence type="ECO:0000256" key="5">
    <source>
        <dbReference type="ARBA" id="ARBA00022967"/>
    </source>
</evidence>
<comment type="similarity">
    <text evidence="8">Belongs to the cation transport ATPase (P-type) (TC 3.A.3) family.</text>
</comment>
<keyword evidence="4" id="KW-0067">ATP-binding</keyword>
<evidence type="ECO:0000313" key="12">
    <source>
        <dbReference type="EMBL" id="KAK4521109.1"/>
    </source>
</evidence>
<dbReference type="PROSITE" id="PS00154">
    <property type="entry name" value="ATPASE_E1_E2"/>
    <property type="match status" value="1"/>
</dbReference>
<dbReference type="PRINTS" id="PR00121">
    <property type="entry name" value="NAKATPASE"/>
</dbReference>
<evidence type="ECO:0000256" key="8">
    <source>
        <dbReference type="ARBA" id="ARBA00038148"/>
    </source>
</evidence>
<proteinExistence type="inferred from homology"/>
<feature type="transmembrane region" description="Helical" evidence="10">
    <location>
        <begin position="975"/>
        <end position="994"/>
    </location>
</feature>
<feature type="transmembrane region" description="Helical" evidence="10">
    <location>
        <begin position="262"/>
        <end position="284"/>
    </location>
</feature>
<dbReference type="Proteomes" id="UP001304243">
    <property type="component" value="Unassembled WGS sequence"/>
</dbReference>
<dbReference type="InterPro" id="IPR044492">
    <property type="entry name" value="P_typ_ATPase_HD_dom"/>
</dbReference>
<dbReference type="SUPFAM" id="SSF56784">
    <property type="entry name" value="HAD-like"/>
    <property type="match status" value="1"/>
</dbReference>
<feature type="transmembrane region" description="Helical" evidence="10">
    <location>
        <begin position="81"/>
        <end position="108"/>
    </location>
</feature>
<dbReference type="SFLD" id="SFLDS00003">
    <property type="entry name" value="Haloacid_Dehalogenase"/>
    <property type="match status" value="1"/>
</dbReference>
<dbReference type="PANTHER" id="PTHR42861">
    <property type="entry name" value="CALCIUM-TRANSPORTING ATPASE"/>
    <property type="match status" value="1"/>
</dbReference>
<dbReference type="InterPro" id="IPR004014">
    <property type="entry name" value="ATPase_P-typ_cation-transptr_N"/>
</dbReference>
<name>A0AAN7DRF2_9FUNG</name>
<evidence type="ECO:0000256" key="3">
    <source>
        <dbReference type="ARBA" id="ARBA00022741"/>
    </source>
</evidence>
<dbReference type="GO" id="GO:0016887">
    <property type="term" value="F:ATP hydrolysis activity"/>
    <property type="evidence" value="ECO:0007669"/>
    <property type="project" value="InterPro"/>
</dbReference>
<dbReference type="SMART" id="SM00831">
    <property type="entry name" value="Cation_ATPase_N"/>
    <property type="match status" value="1"/>
</dbReference>
<dbReference type="InterPro" id="IPR023214">
    <property type="entry name" value="HAD_sf"/>
</dbReference>
<organism evidence="12 13">
    <name type="scientific">Mucor velutinosus</name>
    <dbReference type="NCBI Taxonomy" id="708070"/>
    <lineage>
        <taxon>Eukaryota</taxon>
        <taxon>Fungi</taxon>
        <taxon>Fungi incertae sedis</taxon>
        <taxon>Mucoromycota</taxon>
        <taxon>Mucoromycotina</taxon>
        <taxon>Mucoromycetes</taxon>
        <taxon>Mucorales</taxon>
        <taxon>Mucorineae</taxon>
        <taxon>Mucoraceae</taxon>
        <taxon>Mucor</taxon>
    </lineage>
</organism>
<comment type="caution">
    <text evidence="12">The sequence shown here is derived from an EMBL/GenBank/DDBJ whole genome shotgun (WGS) entry which is preliminary data.</text>
</comment>
<dbReference type="InterPro" id="IPR006068">
    <property type="entry name" value="ATPase_P-typ_cation-transptr_C"/>
</dbReference>
<evidence type="ECO:0000256" key="1">
    <source>
        <dbReference type="ARBA" id="ARBA00004141"/>
    </source>
</evidence>
<feature type="transmembrane region" description="Helical" evidence="10">
    <location>
        <begin position="811"/>
        <end position="833"/>
    </location>
</feature>
<feature type="domain" description="Cation-transporting P-type ATPase N-terminal" evidence="11">
    <location>
        <begin position="21"/>
        <end position="95"/>
    </location>
</feature>
<dbReference type="Pfam" id="PF00690">
    <property type="entry name" value="Cation_ATPase_N"/>
    <property type="match status" value="1"/>
</dbReference>
<dbReference type="GO" id="GO:0016020">
    <property type="term" value="C:membrane"/>
    <property type="evidence" value="ECO:0007669"/>
    <property type="project" value="UniProtKB-SubCell"/>
</dbReference>
<dbReference type="Pfam" id="PF00122">
    <property type="entry name" value="E1-E2_ATPase"/>
    <property type="match status" value="1"/>
</dbReference>
<dbReference type="NCBIfam" id="TIGR01494">
    <property type="entry name" value="ATPase_P-type"/>
    <property type="match status" value="2"/>
</dbReference>
<reference evidence="12 13" key="1">
    <citation type="submission" date="2022-11" db="EMBL/GenBank/DDBJ databases">
        <title>Mucor velutinosus strain NIH1002 WGS.</title>
        <authorList>
            <person name="Subramanian P."/>
            <person name="Mullikin J.C."/>
            <person name="Segre J.A."/>
            <person name="Zelazny A.M."/>
        </authorList>
    </citation>
    <scope>NUCLEOTIDE SEQUENCE [LARGE SCALE GENOMIC DNA]</scope>
    <source>
        <strain evidence="12 13">NIH1002</strain>
    </source>
</reference>
<dbReference type="GO" id="GO:0030001">
    <property type="term" value="P:metal ion transport"/>
    <property type="evidence" value="ECO:0007669"/>
    <property type="project" value="UniProtKB-ARBA"/>
</dbReference>
<dbReference type="InterPro" id="IPR059000">
    <property type="entry name" value="ATPase_P-type_domA"/>
</dbReference>
<keyword evidence="5" id="KW-1278">Translocase</keyword>
<evidence type="ECO:0000256" key="9">
    <source>
        <dbReference type="SAM" id="MobiDB-lite"/>
    </source>
</evidence>
<dbReference type="Pfam" id="PF00689">
    <property type="entry name" value="Cation_ATPase_C"/>
    <property type="match status" value="1"/>
</dbReference>
<dbReference type="Gene3D" id="2.70.150.10">
    <property type="entry name" value="Calcium-transporting ATPase, cytoplasmic transduction domain A"/>
    <property type="match status" value="1"/>
</dbReference>
<evidence type="ECO:0000259" key="11">
    <source>
        <dbReference type="SMART" id="SM00831"/>
    </source>
</evidence>
<dbReference type="SFLD" id="SFLDG00002">
    <property type="entry name" value="C1.7:_P-type_atpase_like"/>
    <property type="match status" value="1"/>
</dbReference>
<dbReference type="SUPFAM" id="SSF81653">
    <property type="entry name" value="Calcium ATPase, transduction domain A"/>
    <property type="match status" value="1"/>
</dbReference>
<dbReference type="InterPro" id="IPR036412">
    <property type="entry name" value="HAD-like_sf"/>
</dbReference>
<dbReference type="Pfam" id="PF13246">
    <property type="entry name" value="Cation_ATPase"/>
    <property type="match status" value="1"/>
</dbReference>
<dbReference type="SUPFAM" id="SSF81660">
    <property type="entry name" value="Metal cation-transporting ATPase, ATP-binding domain N"/>
    <property type="match status" value="1"/>
</dbReference>
<feature type="region of interest" description="Disordered" evidence="9">
    <location>
        <begin position="454"/>
        <end position="479"/>
    </location>
</feature>
<dbReference type="FunFam" id="3.40.50.1000:FF:000028">
    <property type="entry name" value="Calcium-transporting P-type ATPase, putative"/>
    <property type="match status" value="1"/>
</dbReference>
<dbReference type="GeneID" id="89956739"/>
<dbReference type="InterPro" id="IPR001757">
    <property type="entry name" value="P_typ_ATPase"/>
</dbReference>
<dbReference type="InterPro" id="IPR008250">
    <property type="entry name" value="ATPase_P-typ_transduc_dom_A_sf"/>
</dbReference>
<keyword evidence="7 10" id="KW-0472">Membrane</keyword>
<dbReference type="InterPro" id="IPR018303">
    <property type="entry name" value="ATPase_P-typ_P_site"/>
</dbReference>
<evidence type="ECO:0000256" key="6">
    <source>
        <dbReference type="ARBA" id="ARBA00022989"/>
    </source>
</evidence>
<dbReference type="Gene3D" id="3.40.1110.10">
    <property type="entry name" value="Calcium-transporting ATPase, cytoplasmic domain N"/>
    <property type="match status" value="1"/>
</dbReference>
<comment type="subcellular location">
    <subcellularLocation>
        <location evidence="1">Membrane</location>
        <topology evidence="1">Multi-pass membrane protein</topology>
    </subcellularLocation>
</comment>
<evidence type="ECO:0000313" key="13">
    <source>
        <dbReference type="Proteomes" id="UP001304243"/>
    </source>
</evidence>
<dbReference type="Gene3D" id="1.20.1110.10">
    <property type="entry name" value="Calcium-transporting ATPase, transmembrane domain"/>
    <property type="match status" value="1"/>
</dbReference>
<protein>
    <recommendedName>
        <fullName evidence="11">Cation-transporting P-type ATPase N-terminal domain-containing protein</fullName>
    </recommendedName>
</protein>
<evidence type="ECO:0000256" key="10">
    <source>
        <dbReference type="SAM" id="Phobius"/>
    </source>
</evidence>
<keyword evidence="6 10" id="KW-1133">Transmembrane helix</keyword>
<feature type="transmembrane region" description="Helical" evidence="10">
    <location>
        <begin position="290"/>
        <end position="316"/>
    </location>
</feature>
<dbReference type="EMBL" id="JASEJX010000006">
    <property type="protein sequence ID" value="KAK4521109.1"/>
    <property type="molecule type" value="Genomic_DNA"/>
</dbReference>
<dbReference type="InterPro" id="IPR023299">
    <property type="entry name" value="ATPase_P-typ_cyto_dom_N"/>
</dbReference>
<dbReference type="PRINTS" id="PR00119">
    <property type="entry name" value="CATATPASE"/>
</dbReference>
<dbReference type="SFLD" id="SFLDF00027">
    <property type="entry name" value="p-type_atpase"/>
    <property type="match status" value="1"/>
</dbReference>
<evidence type="ECO:0000256" key="7">
    <source>
        <dbReference type="ARBA" id="ARBA00023136"/>
    </source>
</evidence>
<feature type="transmembrane region" description="Helical" evidence="10">
    <location>
        <begin position="945"/>
        <end position="963"/>
    </location>
</feature>
<feature type="transmembrane region" description="Helical" evidence="10">
    <location>
        <begin position="854"/>
        <end position="878"/>
    </location>
</feature>
<keyword evidence="13" id="KW-1185">Reference proteome</keyword>
<feature type="transmembrane region" description="Helical" evidence="10">
    <location>
        <begin position="907"/>
        <end position="924"/>
    </location>
</feature>
<dbReference type="RefSeq" id="XP_064687775.1">
    <property type="nucleotide sequence ID" value="XM_064832220.1"/>
</dbReference>
<accession>A0AAN7DRF2</accession>
<dbReference type="InterPro" id="IPR023298">
    <property type="entry name" value="ATPase_P-typ_TM_dom_sf"/>
</dbReference>
<dbReference type="Gene3D" id="3.40.50.1000">
    <property type="entry name" value="HAD superfamily/HAD-like"/>
    <property type="match status" value="1"/>
</dbReference>